<dbReference type="Proteomes" id="UP000295164">
    <property type="component" value="Unassembled WGS sequence"/>
</dbReference>
<dbReference type="NCBIfam" id="TIGR04056">
    <property type="entry name" value="OMP_RagA_SusC"/>
    <property type="match status" value="1"/>
</dbReference>
<evidence type="ECO:0000256" key="6">
    <source>
        <dbReference type="ARBA" id="ARBA00023136"/>
    </source>
</evidence>
<dbReference type="PROSITE" id="PS52016">
    <property type="entry name" value="TONB_DEPENDENT_REC_3"/>
    <property type="match status" value="1"/>
</dbReference>
<dbReference type="InterPro" id="IPR000531">
    <property type="entry name" value="Beta-barrel_TonB"/>
</dbReference>
<protein>
    <submittedName>
        <fullName evidence="13">TonB-dependent receptor</fullName>
    </submittedName>
</protein>
<keyword evidence="3 8" id="KW-1134">Transmembrane beta strand</keyword>
<dbReference type="InterPro" id="IPR036942">
    <property type="entry name" value="Beta-barrel_TonB_sf"/>
</dbReference>
<evidence type="ECO:0000256" key="2">
    <source>
        <dbReference type="ARBA" id="ARBA00022448"/>
    </source>
</evidence>
<evidence type="ECO:0000256" key="3">
    <source>
        <dbReference type="ARBA" id="ARBA00022452"/>
    </source>
</evidence>
<evidence type="ECO:0000256" key="7">
    <source>
        <dbReference type="ARBA" id="ARBA00023237"/>
    </source>
</evidence>
<name>A0A4R4E0P8_9BACT</name>
<dbReference type="InterPro" id="IPR012910">
    <property type="entry name" value="Plug_dom"/>
</dbReference>
<keyword evidence="10" id="KW-0732">Signal</keyword>
<feature type="domain" description="TonB-dependent receptor plug" evidence="12">
    <location>
        <begin position="117"/>
        <end position="224"/>
    </location>
</feature>
<evidence type="ECO:0000259" key="12">
    <source>
        <dbReference type="Pfam" id="PF07715"/>
    </source>
</evidence>
<dbReference type="Gene3D" id="2.40.170.20">
    <property type="entry name" value="TonB-dependent receptor, beta-barrel domain"/>
    <property type="match status" value="1"/>
</dbReference>
<evidence type="ECO:0000259" key="11">
    <source>
        <dbReference type="Pfam" id="PF00593"/>
    </source>
</evidence>
<comment type="caution">
    <text evidence="13">The sequence shown here is derived from an EMBL/GenBank/DDBJ whole genome shotgun (WGS) entry which is preliminary data.</text>
</comment>
<comment type="similarity">
    <text evidence="8 9">Belongs to the TonB-dependent receptor family.</text>
</comment>
<keyword evidence="6 8" id="KW-0472">Membrane</keyword>
<dbReference type="Pfam" id="PF00593">
    <property type="entry name" value="TonB_dep_Rec_b-barrel"/>
    <property type="match status" value="1"/>
</dbReference>
<dbReference type="SUPFAM" id="SSF56935">
    <property type="entry name" value="Porins"/>
    <property type="match status" value="1"/>
</dbReference>
<dbReference type="NCBIfam" id="TIGR04057">
    <property type="entry name" value="SusC_RagA_signa"/>
    <property type="match status" value="1"/>
</dbReference>
<evidence type="ECO:0000256" key="9">
    <source>
        <dbReference type="RuleBase" id="RU003357"/>
    </source>
</evidence>
<evidence type="ECO:0000256" key="5">
    <source>
        <dbReference type="ARBA" id="ARBA00023077"/>
    </source>
</evidence>
<dbReference type="Pfam" id="PF07715">
    <property type="entry name" value="Plug"/>
    <property type="match status" value="1"/>
</dbReference>
<proteinExistence type="inferred from homology"/>
<dbReference type="AlphaFoldDB" id="A0A4R4E0P8"/>
<keyword evidence="4 8" id="KW-0812">Transmembrane</keyword>
<evidence type="ECO:0000256" key="8">
    <source>
        <dbReference type="PROSITE-ProRule" id="PRU01360"/>
    </source>
</evidence>
<feature type="domain" description="TonB-dependent receptor-like beta-barrel" evidence="11">
    <location>
        <begin position="476"/>
        <end position="842"/>
    </location>
</feature>
<dbReference type="InterPro" id="IPR023996">
    <property type="entry name" value="TonB-dep_OMP_SusC/RagA"/>
</dbReference>
<reference evidence="13 14" key="1">
    <citation type="submission" date="2019-03" db="EMBL/GenBank/DDBJ databases">
        <authorList>
            <person name="Kim M.K.M."/>
        </authorList>
    </citation>
    <scope>NUCLEOTIDE SEQUENCE [LARGE SCALE GENOMIC DNA]</scope>
    <source>
        <strain evidence="13 14">17J68-15</strain>
    </source>
</reference>
<comment type="subcellular location">
    <subcellularLocation>
        <location evidence="1 8">Cell outer membrane</location>
        <topology evidence="1 8">Multi-pass membrane protein</topology>
    </subcellularLocation>
</comment>
<dbReference type="Gene3D" id="2.60.40.1120">
    <property type="entry name" value="Carboxypeptidase-like, regulatory domain"/>
    <property type="match status" value="1"/>
</dbReference>
<organism evidence="13 14">
    <name type="scientific">Flaviaesturariibacter aridisoli</name>
    <dbReference type="NCBI Taxonomy" id="2545761"/>
    <lineage>
        <taxon>Bacteria</taxon>
        <taxon>Pseudomonadati</taxon>
        <taxon>Bacteroidota</taxon>
        <taxon>Chitinophagia</taxon>
        <taxon>Chitinophagales</taxon>
        <taxon>Chitinophagaceae</taxon>
        <taxon>Flaviaestuariibacter</taxon>
    </lineage>
</organism>
<keyword evidence="7 8" id="KW-0998">Cell outer membrane</keyword>
<evidence type="ECO:0000256" key="10">
    <source>
        <dbReference type="SAM" id="SignalP"/>
    </source>
</evidence>
<feature type="signal peptide" evidence="10">
    <location>
        <begin position="1"/>
        <end position="22"/>
    </location>
</feature>
<dbReference type="Pfam" id="PF13715">
    <property type="entry name" value="CarbopepD_reg_2"/>
    <property type="match status" value="1"/>
</dbReference>
<keyword evidence="2 8" id="KW-0813">Transport</keyword>
<keyword evidence="14" id="KW-1185">Reference proteome</keyword>
<keyword evidence="13" id="KW-0675">Receptor</keyword>
<evidence type="ECO:0000313" key="14">
    <source>
        <dbReference type="Proteomes" id="UP000295164"/>
    </source>
</evidence>
<feature type="chain" id="PRO_5020899851" evidence="10">
    <location>
        <begin position="23"/>
        <end position="1066"/>
    </location>
</feature>
<dbReference type="SUPFAM" id="SSF49464">
    <property type="entry name" value="Carboxypeptidase regulatory domain-like"/>
    <property type="match status" value="1"/>
</dbReference>
<evidence type="ECO:0000256" key="1">
    <source>
        <dbReference type="ARBA" id="ARBA00004571"/>
    </source>
</evidence>
<gene>
    <name evidence="13" type="ORF">E0486_07685</name>
</gene>
<keyword evidence="5 9" id="KW-0798">TonB box</keyword>
<dbReference type="InterPro" id="IPR023997">
    <property type="entry name" value="TonB-dep_OMP_SusC/RagA_CS"/>
</dbReference>
<dbReference type="InterPro" id="IPR039426">
    <property type="entry name" value="TonB-dep_rcpt-like"/>
</dbReference>
<evidence type="ECO:0000256" key="4">
    <source>
        <dbReference type="ARBA" id="ARBA00022692"/>
    </source>
</evidence>
<dbReference type="EMBL" id="SKFH01000009">
    <property type="protein sequence ID" value="TCZ72936.1"/>
    <property type="molecule type" value="Genomic_DNA"/>
</dbReference>
<dbReference type="GO" id="GO:0009279">
    <property type="term" value="C:cell outer membrane"/>
    <property type="evidence" value="ECO:0007669"/>
    <property type="project" value="UniProtKB-SubCell"/>
</dbReference>
<accession>A0A4R4E0P8</accession>
<sequence length="1066" mass="117710">MRTHKLLLLFTLNCLFWLSADAQQREVTGRVLDATSGEALTGVSVLAEKTNTPVQTGRDGSYRVTVNGGSKSLIFSSIGYSTQTVTIGNRTVIEVQLQRNNKALDEVVVIGYGTQKKSHLTGAVSKYQNEKLDQAPVSRVDQALQGRIAGVQVQNLSSEAGSDPRIRVRGVTSLGASSDPLVVVDGHPVPDGLAFVNPADVQSVEVLKDAASAAIYGSRGSAGVILITTKSGSANRTRYNFKFSTGVKYAYQTYPMLTTTEYTNLLFYEASLRAKDPTVTGNANLIASNERAGYVIENDLLGGQATDWQSQALRNANQKNAQFSVSGGRSDLRYYLSGGYQRDQGLMYHSEYEKFNIRAKLDANLGKRVKVAFNINPSYSKREQPSVNYMDFVRFYSFLPVYHTEATAAFVRQNPAWAGIKAGDWVQARHFSGLNYSGLMPDGTMWTSSGPQTPFSSANNTPKSIMENATDFANEYRVVSSGDITINIIKGLDYKAMGSVYINTNDRLRFDKKNARADGTVNKGVFNNNLGIDLLAEHTLTYTRKLGKHNMTLLGGYTVQSTRNSAQQVTGLDFPTDDIQALDLAASKDVSPLATFSRKSRQGLNSLLGRVLYSYNDRYLFSASLRRDGSSKFAPGHKWGTFPAVSAGWVLSQEKFMEKVVWINQLKLRGSWGLTGNNRIPDFVWVEQLYPSPYVFGGGNGTVAGGMIPSSDLLANEDVTWERTFQFNTGLDLSLVRGRLNVSLDLYESKSDQLLLRPEILGITGATVSYVNIGKVRNRGIELELNSTNVVRNRFRWTSALNFSMNRNKLVSLPDTLSKTGEREDQYRNIVGGPMVQYWGYVTDGVFQSKAEADSLSLLYNASALSTSYFTAGGLKIRDLNGDHKLDQNDRTVIGNPYADFTWGINNNVTMGSFDLSFLVQGSQGGQIVNGDAGYNETKRVNRNYIDNRWISPMNPGDGRTPYSTNGGVSWVATDYMVEDASYWALRELIVGYTLPAKWTKAIRLSSARFYFTAQNLYYHFASGYRGINPEARMTSGGYNDPQIDGYQRGAFPLSKSYQFGIDVNF</sequence>
<evidence type="ECO:0000313" key="13">
    <source>
        <dbReference type="EMBL" id="TCZ72936.1"/>
    </source>
</evidence>
<dbReference type="Gene3D" id="2.170.130.10">
    <property type="entry name" value="TonB-dependent receptor, plug domain"/>
    <property type="match status" value="1"/>
</dbReference>
<dbReference type="OrthoDB" id="9768177at2"/>
<dbReference type="InterPro" id="IPR037066">
    <property type="entry name" value="Plug_dom_sf"/>
</dbReference>
<dbReference type="InterPro" id="IPR008969">
    <property type="entry name" value="CarboxyPept-like_regulatory"/>
</dbReference>
<dbReference type="RefSeq" id="WP_131851571.1">
    <property type="nucleotide sequence ID" value="NZ_SKFH01000009.1"/>
</dbReference>